<evidence type="ECO:0000313" key="3">
    <source>
        <dbReference type="Proteomes" id="UP000054166"/>
    </source>
</evidence>
<dbReference type="Proteomes" id="UP000054166">
    <property type="component" value="Unassembled WGS sequence"/>
</dbReference>
<dbReference type="AlphaFoldDB" id="A0A0C3G4R6"/>
<evidence type="ECO:0000256" key="1">
    <source>
        <dbReference type="SAM" id="MobiDB-lite"/>
    </source>
</evidence>
<organism evidence="2 3">
    <name type="scientific">Piloderma croceum (strain F 1598)</name>
    <dbReference type="NCBI Taxonomy" id="765440"/>
    <lineage>
        <taxon>Eukaryota</taxon>
        <taxon>Fungi</taxon>
        <taxon>Dikarya</taxon>
        <taxon>Basidiomycota</taxon>
        <taxon>Agaricomycotina</taxon>
        <taxon>Agaricomycetes</taxon>
        <taxon>Agaricomycetidae</taxon>
        <taxon>Atheliales</taxon>
        <taxon>Atheliaceae</taxon>
        <taxon>Piloderma</taxon>
    </lineage>
</organism>
<dbReference type="HOGENOM" id="CLU_2671912_0_0_1"/>
<proteinExistence type="predicted"/>
<gene>
    <name evidence="2" type="ORF">PILCRDRAFT_811762</name>
</gene>
<sequence>MIIDSAISRTQEPPNDKNPPCSPSLDQPPRSVDFDYYFFSRRRSVDLFPKSRHFSTVSRKSMTLGDKYATAVLDR</sequence>
<dbReference type="InParanoid" id="A0A0C3G4R6"/>
<evidence type="ECO:0000313" key="2">
    <source>
        <dbReference type="EMBL" id="KIM91245.1"/>
    </source>
</evidence>
<reference evidence="2 3" key="1">
    <citation type="submission" date="2014-04" db="EMBL/GenBank/DDBJ databases">
        <authorList>
            <consortium name="DOE Joint Genome Institute"/>
            <person name="Kuo A."/>
            <person name="Tarkka M."/>
            <person name="Buscot F."/>
            <person name="Kohler A."/>
            <person name="Nagy L.G."/>
            <person name="Floudas D."/>
            <person name="Copeland A."/>
            <person name="Barry K.W."/>
            <person name="Cichocki N."/>
            <person name="Veneault-Fourrey C."/>
            <person name="LaButti K."/>
            <person name="Lindquist E.A."/>
            <person name="Lipzen A."/>
            <person name="Lundell T."/>
            <person name="Morin E."/>
            <person name="Murat C."/>
            <person name="Sun H."/>
            <person name="Tunlid A."/>
            <person name="Henrissat B."/>
            <person name="Grigoriev I.V."/>
            <person name="Hibbett D.S."/>
            <person name="Martin F."/>
            <person name="Nordberg H.P."/>
            <person name="Cantor M.N."/>
            <person name="Hua S.X."/>
        </authorList>
    </citation>
    <scope>NUCLEOTIDE SEQUENCE [LARGE SCALE GENOMIC DNA]</scope>
    <source>
        <strain evidence="2 3">F 1598</strain>
    </source>
</reference>
<keyword evidence="3" id="KW-1185">Reference proteome</keyword>
<reference evidence="3" key="2">
    <citation type="submission" date="2015-01" db="EMBL/GenBank/DDBJ databases">
        <title>Evolutionary Origins and Diversification of the Mycorrhizal Mutualists.</title>
        <authorList>
            <consortium name="DOE Joint Genome Institute"/>
            <consortium name="Mycorrhizal Genomics Consortium"/>
            <person name="Kohler A."/>
            <person name="Kuo A."/>
            <person name="Nagy L.G."/>
            <person name="Floudas D."/>
            <person name="Copeland A."/>
            <person name="Barry K.W."/>
            <person name="Cichocki N."/>
            <person name="Veneault-Fourrey C."/>
            <person name="LaButti K."/>
            <person name="Lindquist E.A."/>
            <person name="Lipzen A."/>
            <person name="Lundell T."/>
            <person name="Morin E."/>
            <person name="Murat C."/>
            <person name="Riley R."/>
            <person name="Ohm R."/>
            <person name="Sun H."/>
            <person name="Tunlid A."/>
            <person name="Henrissat B."/>
            <person name="Grigoriev I.V."/>
            <person name="Hibbett D.S."/>
            <person name="Martin F."/>
        </authorList>
    </citation>
    <scope>NUCLEOTIDE SEQUENCE [LARGE SCALE GENOMIC DNA]</scope>
    <source>
        <strain evidence="3">F 1598</strain>
    </source>
</reference>
<dbReference type="EMBL" id="KN832972">
    <property type="protein sequence ID" value="KIM91245.1"/>
    <property type="molecule type" value="Genomic_DNA"/>
</dbReference>
<accession>A0A0C3G4R6</accession>
<name>A0A0C3G4R6_PILCF</name>
<feature type="region of interest" description="Disordered" evidence="1">
    <location>
        <begin position="1"/>
        <end position="31"/>
    </location>
</feature>
<protein>
    <submittedName>
        <fullName evidence="2">Uncharacterized protein</fullName>
    </submittedName>
</protein>